<evidence type="ECO:0000313" key="3">
    <source>
        <dbReference type="Proteomes" id="UP001189429"/>
    </source>
</evidence>
<gene>
    <name evidence="2" type="ORF">PCOR1329_LOCUS22207</name>
</gene>
<feature type="non-terminal residue" evidence="2">
    <location>
        <position position="1"/>
    </location>
</feature>
<organism evidence="2 3">
    <name type="scientific">Prorocentrum cordatum</name>
    <dbReference type="NCBI Taxonomy" id="2364126"/>
    <lineage>
        <taxon>Eukaryota</taxon>
        <taxon>Sar</taxon>
        <taxon>Alveolata</taxon>
        <taxon>Dinophyceae</taxon>
        <taxon>Prorocentrales</taxon>
        <taxon>Prorocentraceae</taxon>
        <taxon>Prorocentrum</taxon>
    </lineage>
</organism>
<feature type="region of interest" description="Disordered" evidence="1">
    <location>
        <begin position="1"/>
        <end position="34"/>
    </location>
</feature>
<feature type="region of interest" description="Disordered" evidence="1">
    <location>
        <begin position="49"/>
        <end position="142"/>
    </location>
</feature>
<reference evidence="2" key="1">
    <citation type="submission" date="2023-10" db="EMBL/GenBank/DDBJ databases">
        <authorList>
            <person name="Chen Y."/>
            <person name="Shah S."/>
            <person name="Dougan E. K."/>
            <person name="Thang M."/>
            <person name="Chan C."/>
        </authorList>
    </citation>
    <scope>NUCLEOTIDE SEQUENCE [LARGE SCALE GENOMIC DNA]</scope>
</reference>
<feature type="compositionally biased region" description="Basic and acidic residues" evidence="1">
    <location>
        <begin position="78"/>
        <end position="87"/>
    </location>
</feature>
<feature type="non-terminal residue" evidence="2">
    <location>
        <position position="142"/>
    </location>
</feature>
<evidence type="ECO:0000256" key="1">
    <source>
        <dbReference type="SAM" id="MobiDB-lite"/>
    </source>
</evidence>
<feature type="compositionally biased region" description="Basic residues" evidence="1">
    <location>
        <begin position="94"/>
        <end position="104"/>
    </location>
</feature>
<dbReference type="EMBL" id="CAUYUJ010007384">
    <property type="protein sequence ID" value="CAK0820589.1"/>
    <property type="molecule type" value="Genomic_DNA"/>
</dbReference>
<sequence>GLALPPRRGLDVRRHLRERARQEEKEEGGWALDADPLAAVAAALGAELPALPPPQVPHLPGPPQQQVAGGTLPPPPPSKDELIDRVRAAGYVAPRKRSRAKAKVQARAQAQDTARARGRARSAQSARAAPPAGCARPGRRRP</sequence>
<protein>
    <submittedName>
        <fullName evidence="2">Uncharacterized protein</fullName>
    </submittedName>
</protein>
<name>A0ABN9RRU5_9DINO</name>
<keyword evidence="3" id="KW-1185">Reference proteome</keyword>
<proteinExistence type="predicted"/>
<comment type="caution">
    <text evidence="2">The sequence shown here is derived from an EMBL/GenBank/DDBJ whole genome shotgun (WGS) entry which is preliminary data.</text>
</comment>
<feature type="compositionally biased region" description="Basic and acidic residues" evidence="1">
    <location>
        <begin position="8"/>
        <end position="28"/>
    </location>
</feature>
<dbReference type="Proteomes" id="UP001189429">
    <property type="component" value="Unassembled WGS sequence"/>
</dbReference>
<accession>A0ABN9RRU5</accession>
<feature type="compositionally biased region" description="Low complexity" evidence="1">
    <location>
        <begin position="121"/>
        <end position="136"/>
    </location>
</feature>
<feature type="compositionally biased region" description="Pro residues" evidence="1">
    <location>
        <begin position="50"/>
        <end position="63"/>
    </location>
</feature>
<evidence type="ECO:0000313" key="2">
    <source>
        <dbReference type="EMBL" id="CAK0820589.1"/>
    </source>
</evidence>